<comment type="PTM">
    <text evidence="11">Cleaved by autocatalysis into a large and a small subunit.</text>
</comment>
<evidence type="ECO:0000256" key="10">
    <source>
        <dbReference type="PIRSR" id="PIRSR600101-2"/>
    </source>
</evidence>
<dbReference type="InterPro" id="IPR043138">
    <property type="entry name" value="GGT_lsub"/>
</dbReference>
<comment type="subunit">
    <text evidence="11">This enzyme consists of two polypeptide chains, which are synthesized in precursor form from a single polypeptide.</text>
</comment>
<name>A0A934UYX3_9PROT</name>
<protein>
    <recommendedName>
        <fullName evidence="11">Glutathione hydrolase proenzyme</fullName>
        <ecNumber evidence="11">2.3.2.2</ecNumber>
        <ecNumber evidence="11">3.4.19.13</ecNumber>
    </recommendedName>
    <component>
        <recommendedName>
            <fullName evidence="11">Glutathione hydrolase large chain</fullName>
        </recommendedName>
    </component>
    <component>
        <recommendedName>
            <fullName evidence="11">Glutathione hydrolase small chain</fullName>
        </recommendedName>
    </component>
</protein>
<dbReference type="Proteomes" id="UP000778970">
    <property type="component" value="Unassembled WGS sequence"/>
</dbReference>
<proteinExistence type="inferred from homology"/>
<keyword evidence="11" id="KW-0317">Glutathione biosynthesis</keyword>
<dbReference type="PROSITE" id="PS51257">
    <property type="entry name" value="PROKAR_LIPOPROTEIN"/>
    <property type="match status" value="1"/>
</dbReference>
<dbReference type="EMBL" id="NRRE01000008">
    <property type="protein sequence ID" value="MBK1695909.1"/>
    <property type="molecule type" value="Genomic_DNA"/>
</dbReference>
<keyword evidence="4 11" id="KW-0808">Transferase</keyword>
<feature type="binding site" evidence="10">
    <location>
        <position position="482"/>
    </location>
    <ligand>
        <name>L-glutamate</name>
        <dbReference type="ChEBI" id="CHEBI:29985"/>
    </ligand>
</feature>
<feature type="chain" id="PRO_5037694921" description="Glutathione hydrolase proenzyme" evidence="13">
    <location>
        <begin position="19"/>
        <end position="575"/>
    </location>
</feature>
<dbReference type="RefSeq" id="WP_027287612.1">
    <property type="nucleotide sequence ID" value="NZ_NRRE01000008.1"/>
</dbReference>
<dbReference type="PRINTS" id="PR01210">
    <property type="entry name" value="GGTRANSPTASE"/>
</dbReference>
<dbReference type="EC" id="3.4.19.13" evidence="11"/>
<dbReference type="InterPro" id="IPR043137">
    <property type="entry name" value="GGT_ssub_C"/>
</dbReference>
<dbReference type="NCBIfam" id="TIGR00066">
    <property type="entry name" value="g_glut_trans"/>
    <property type="match status" value="1"/>
</dbReference>
<evidence type="ECO:0000313" key="14">
    <source>
        <dbReference type="EMBL" id="MBK1695909.1"/>
    </source>
</evidence>
<dbReference type="GO" id="GO:0006750">
    <property type="term" value="P:glutathione biosynthetic process"/>
    <property type="evidence" value="ECO:0007669"/>
    <property type="project" value="UniProtKB-KW"/>
</dbReference>
<dbReference type="Gene3D" id="1.10.246.130">
    <property type="match status" value="1"/>
</dbReference>
<evidence type="ECO:0000313" key="15">
    <source>
        <dbReference type="Proteomes" id="UP000778970"/>
    </source>
</evidence>
<dbReference type="GO" id="GO:0036374">
    <property type="term" value="F:glutathione hydrolase activity"/>
    <property type="evidence" value="ECO:0007669"/>
    <property type="project" value="UniProtKB-UniRule"/>
</dbReference>
<dbReference type="SUPFAM" id="SSF56235">
    <property type="entry name" value="N-terminal nucleophile aminohydrolases (Ntn hydrolases)"/>
    <property type="match status" value="1"/>
</dbReference>
<dbReference type="InterPro" id="IPR000101">
    <property type="entry name" value="GGT_peptidase"/>
</dbReference>
<comment type="similarity">
    <text evidence="3 11">Belongs to the gamma-glutamyltransferase family.</text>
</comment>
<reference evidence="14" key="1">
    <citation type="submission" date="2017-08" db="EMBL/GenBank/DDBJ databases">
        <authorList>
            <person name="Imhoff J.F."/>
            <person name="Rahn T."/>
            <person name="Kuenzel S."/>
            <person name="Neulinger S.C."/>
        </authorList>
    </citation>
    <scope>NUCLEOTIDE SEQUENCE</scope>
    <source>
        <strain evidence="14">DSM 9154</strain>
    </source>
</reference>
<keyword evidence="15" id="KW-1185">Reference proteome</keyword>
<keyword evidence="13" id="KW-0732">Signal</keyword>
<keyword evidence="5 11" id="KW-0378">Hydrolase</keyword>
<evidence type="ECO:0000256" key="13">
    <source>
        <dbReference type="SAM" id="SignalP"/>
    </source>
</evidence>
<dbReference type="Pfam" id="PF01019">
    <property type="entry name" value="G_glu_transpept"/>
    <property type="match status" value="1"/>
</dbReference>
<dbReference type="GO" id="GO:0103068">
    <property type="term" value="F:leukotriene C4 gamma-glutamyl transferase activity"/>
    <property type="evidence" value="ECO:0007669"/>
    <property type="project" value="UniProtKB-EC"/>
</dbReference>
<dbReference type="PANTHER" id="PTHR43199">
    <property type="entry name" value="GLUTATHIONE HYDROLASE"/>
    <property type="match status" value="1"/>
</dbReference>
<evidence type="ECO:0000256" key="2">
    <source>
        <dbReference type="ARBA" id="ARBA00001089"/>
    </source>
</evidence>
<dbReference type="InterPro" id="IPR051792">
    <property type="entry name" value="GGT_bact"/>
</dbReference>
<dbReference type="GO" id="GO:0006751">
    <property type="term" value="P:glutathione catabolic process"/>
    <property type="evidence" value="ECO:0007669"/>
    <property type="project" value="UniProtKB-UniRule"/>
</dbReference>
<evidence type="ECO:0000256" key="3">
    <source>
        <dbReference type="ARBA" id="ARBA00009381"/>
    </source>
</evidence>
<comment type="caution">
    <text evidence="14">The sequence shown here is derived from an EMBL/GenBank/DDBJ whole genome shotgun (WGS) entry which is preliminary data.</text>
</comment>
<comment type="catalytic activity">
    <reaction evidence="1 11">
        <text>an S-substituted glutathione + H2O = an S-substituted L-cysteinylglycine + L-glutamate</text>
        <dbReference type="Rhea" id="RHEA:59468"/>
        <dbReference type="ChEBI" id="CHEBI:15377"/>
        <dbReference type="ChEBI" id="CHEBI:29985"/>
        <dbReference type="ChEBI" id="CHEBI:90779"/>
        <dbReference type="ChEBI" id="CHEBI:143103"/>
        <dbReference type="EC" id="3.4.19.13"/>
    </reaction>
</comment>
<dbReference type="Gene3D" id="3.60.20.40">
    <property type="match status" value="1"/>
</dbReference>
<evidence type="ECO:0000256" key="12">
    <source>
        <dbReference type="SAM" id="MobiDB-lite"/>
    </source>
</evidence>
<feature type="region of interest" description="Disordered" evidence="12">
    <location>
        <begin position="372"/>
        <end position="396"/>
    </location>
</feature>
<keyword evidence="6 11" id="KW-0865">Zymogen</keyword>
<feature type="binding site" evidence="10">
    <location>
        <position position="110"/>
    </location>
    <ligand>
        <name>L-glutamate</name>
        <dbReference type="ChEBI" id="CHEBI:29985"/>
    </ligand>
</feature>
<comment type="catalytic activity">
    <reaction evidence="2 11">
        <text>glutathione + H2O = L-cysteinylglycine + L-glutamate</text>
        <dbReference type="Rhea" id="RHEA:28807"/>
        <dbReference type="ChEBI" id="CHEBI:15377"/>
        <dbReference type="ChEBI" id="CHEBI:29985"/>
        <dbReference type="ChEBI" id="CHEBI:57925"/>
        <dbReference type="ChEBI" id="CHEBI:61694"/>
        <dbReference type="EC" id="3.4.19.13"/>
    </reaction>
</comment>
<evidence type="ECO:0000256" key="8">
    <source>
        <dbReference type="ARBA" id="ARBA00047417"/>
    </source>
</evidence>
<dbReference type="EC" id="2.3.2.2" evidence="11"/>
<feature type="binding site" evidence="10">
    <location>
        <position position="435"/>
    </location>
    <ligand>
        <name>L-glutamate</name>
        <dbReference type="ChEBI" id="CHEBI:29985"/>
    </ligand>
</feature>
<evidence type="ECO:0000256" key="4">
    <source>
        <dbReference type="ARBA" id="ARBA00022679"/>
    </source>
</evidence>
<organism evidence="14 15">
    <name type="scientific">Rhodovibrio salinarum</name>
    <dbReference type="NCBI Taxonomy" id="1087"/>
    <lineage>
        <taxon>Bacteria</taxon>
        <taxon>Pseudomonadati</taxon>
        <taxon>Pseudomonadota</taxon>
        <taxon>Alphaproteobacteria</taxon>
        <taxon>Rhodospirillales</taxon>
        <taxon>Rhodovibrionaceae</taxon>
        <taxon>Rhodovibrio</taxon>
    </lineage>
</organism>
<evidence type="ECO:0000256" key="11">
    <source>
        <dbReference type="RuleBase" id="RU368036"/>
    </source>
</evidence>
<evidence type="ECO:0000256" key="5">
    <source>
        <dbReference type="ARBA" id="ARBA00022801"/>
    </source>
</evidence>
<evidence type="ECO:0000256" key="7">
    <source>
        <dbReference type="ARBA" id="ARBA00023315"/>
    </source>
</evidence>
<feature type="binding site" evidence="10">
    <location>
        <begin position="459"/>
        <end position="460"/>
    </location>
    <ligand>
        <name>L-glutamate</name>
        <dbReference type="ChEBI" id="CHEBI:29985"/>
    </ligand>
</feature>
<dbReference type="PANTHER" id="PTHR43199:SF1">
    <property type="entry name" value="GLUTATHIONE HYDROLASE PROENZYME"/>
    <property type="match status" value="1"/>
</dbReference>
<comment type="catalytic activity">
    <reaction evidence="8 11">
        <text>an N-terminal (5-L-glutamyl)-[peptide] + an alpha-amino acid = 5-L-glutamyl amino acid + an N-terminal L-alpha-aminoacyl-[peptide]</text>
        <dbReference type="Rhea" id="RHEA:23904"/>
        <dbReference type="Rhea" id="RHEA-COMP:9780"/>
        <dbReference type="Rhea" id="RHEA-COMP:9795"/>
        <dbReference type="ChEBI" id="CHEBI:77644"/>
        <dbReference type="ChEBI" id="CHEBI:78597"/>
        <dbReference type="ChEBI" id="CHEBI:78599"/>
        <dbReference type="ChEBI" id="CHEBI:78608"/>
        <dbReference type="EC" id="2.3.2.2"/>
    </reaction>
</comment>
<evidence type="ECO:0000256" key="9">
    <source>
        <dbReference type="PIRSR" id="PIRSR600101-1"/>
    </source>
</evidence>
<sequence>MRIFLTALALTLTLAACAQPGSRAQPEAASGRSDARPPAVAERQMVVAAHPLAAQAGREILRAGGSAIDAAIATQLVLGLVEPQSSGIGGGAFLLRYDGASESVTAFDGRETAPMAAGETLFLNADGTPMGFWEAVVGGRSVGVPGTLAMLEKAHERHGKLPWARLFQPAIELARNGFDVTPRLHALIARDRFLKTYGPARDYFYTDAGEPLPVGHLLKNPDYARTLETIAREGAQAFYRGAIARDIVATVREAKGNPGLLSLRDFARYEAKVRPALCRPYRDTTVCGHPPPTSGGATSLQILGILENFDLPSTQPMGVEPVHLLAEASRLAFADRNRFLADSDFVDVPLERLLSDAYLQRRAGLIERDSSLGTAEPGFQRDLASMPDQPGGRSTSHYAIVDADGNAVSATASVEQAFGSRLMVRGFVLNNQLTDFSFVPERDGRPVANRVQPGKRPRSSMAPTIVKDAAGDFRLAVGSPGGSRIIGYTTLRVLAVLDWGLDAQAAVELPNVVNRNGPTTLEAGTSAEALAGPLRARGHTVEIEAMTSGLHAIERRDGRLYGGADPRREGIALGD</sequence>
<accession>A0A934UYX3</accession>
<reference evidence="14" key="2">
    <citation type="journal article" date="2020" name="Microorganisms">
        <title>Osmotic Adaptation and Compatible Solute Biosynthesis of Phototrophic Bacteria as Revealed from Genome Analyses.</title>
        <authorList>
            <person name="Imhoff J.F."/>
            <person name="Rahn T."/>
            <person name="Kunzel S."/>
            <person name="Keller A."/>
            <person name="Neulinger S.C."/>
        </authorList>
    </citation>
    <scope>NUCLEOTIDE SEQUENCE</scope>
    <source>
        <strain evidence="14">DSM 9154</strain>
    </source>
</reference>
<comment type="pathway">
    <text evidence="11">Sulfur metabolism; glutathione metabolism.</text>
</comment>
<evidence type="ECO:0000256" key="6">
    <source>
        <dbReference type="ARBA" id="ARBA00023145"/>
    </source>
</evidence>
<evidence type="ECO:0000256" key="1">
    <source>
        <dbReference type="ARBA" id="ARBA00001049"/>
    </source>
</evidence>
<feature type="signal peptide" evidence="13">
    <location>
        <begin position="1"/>
        <end position="18"/>
    </location>
</feature>
<keyword evidence="7 11" id="KW-0012">Acyltransferase</keyword>
<feature type="active site" description="Nucleophile" evidence="9">
    <location>
        <position position="395"/>
    </location>
</feature>
<gene>
    <name evidence="14" type="primary">ggt</name>
    <name evidence="14" type="ORF">CKO21_01435</name>
</gene>
<dbReference type="AlphaFoldDB" id="A0A934UYX3"/>
<dbReference type="InterPro" id="IPR029055">
    <property type="entry name" value="Ntn_hydrolases_N"/>
</dbReference>